<dbReference type="Proteomes" id="UP000017170">
    <property type="component" value="Unassembled WGS sequence"/>
</dbReference>
<evidence type="ECO:0000313" key="2">
    <source>
        <dbReference type="Proteomes" id="UP000017170"/>
    </source>
</evidence>
<keyword evidence="2" id="KW-1185">Reference proteome</keyword>
<reference evidence="1 2" key="1">
    <citation type="journal article" date="2013" name="Genome Announc.">
        <title>Genome Sequence of the Extreme Obligate Alkaliphile Bacillus marmarensis Strain DSM 21297.</title>
        <authorList>
            <person name="Wernick D.G."/>
            <person name="Choi K.Y."/>
            <person name="Tat C.A."/>
            <person name="Lafontaine Rivera J.G."/>
            <person name="Liao J.C."/>
        </authorList>
    </citation>
    <scope>NUCLEOTIDE SEQUENCE [LARGE SCALE GENOMIC DNA]</scope>
    <source>
        <strain evidence="1 2">DSM 21297</strain>
    </source>
</reference>
<comment type="caution">
    <text evidence="1">The sequence shown here is derived from an EMBL/GenBank/DDBJ whole genome shotgun (WGS) entry which is preliminary data.</text>
</comment>
<proteinExistence type="predicted"/>
<protein>
    <submittedName>
        <fullName evidence="1">Uncharacterized protein</fullName>
    </submittedName>
</protein>
<dbReference type="AlphaFoldDB" id="U6STD9"/>
<sequence>MKYTCKVIKINPSIEEEVTIEVNNKKLTVFSTVCPYPLQEGLYYPILISFTILDELNIKESKSVESEIIQLGKSDKYLIRGILEADHIDAGIQVIDEDDYFSEYVHLYGKTVEIVVDRIEVEFLNE</sequence>
<dbReference type="PIRSF" id="PIRSF019853">
    <property type="entry name" value="UCP019853"/>
    <property type="match status" value="1"/>
</dbReference>
<accession>U6STD9</accession>
<name>U6STD9_9BACI</name>
<dbReference type="EMBL" id="ATAE01000014">
    <property type="protein sequence ID" value="ERN53911.1"/>
    <property type="molecule type" value="Genomic_DNA"/>
</dbReference>
<evidence type="ECO:0000313" key="1">
    <source>
        <dbReference type="EMBL" id="ERN53911.1"/>
    </source>
</evidence>
<organism evidence="1 2">
    <name type="scientific">Alkalihalophilus marmarensis DSM 21297</name>
    <dbReference type="NCBI Taxonomy" id="1188261"/>
    <lineage>
        <taxon>Bacteria</taxon>
        <taxon>Bacillati</taxon>
        <taxon>Bacillota</taxon>
        <taxon>Bacilli</taxon>
        <taxon>Bacillales</taxon>
        <taxon>Bacillaceae</taxon>
        <taxon>Alkalihalophilus</taxon>
    </lineage>
</organism>
<dbReference type="InterPro" id="IPR016767">
    <property type="entry name" value="UCP019853"/>
</dbReference>
<dbReference type="PATRIC" id="fig|1188261.3.peg.1266"/>
<gene>
    <name evidence="1" type="ORF">A33I_09425</name>
</gene>